<keyword evidence="6 11" id="KW-0812">Transmembrane</keyword>
<evidence type="ECO:0000256" key="5">
    <source>
        <dbReference type="ARBA" id="ARBA00022496"/>
    </source>
</evidence>
<dbReference type="PANTHER" id="PTHR11706">
    <property type="entry name" value="SOLUTE CARRIER PROTEIN FAMILY 11 MEMBER"/>
    <property type="match status" value="1"/>
</dbReference>
<dbReference type="GO" id="GO:0005886">
    <property type="term" value="C:plasma membrane"/>
    <property type="evidence" value="ECO:0007669"/>
    <property type="project" value="TreeGrafter"/>
</dbReference>
<feature type="transmembrane region" description="Helical" evidence="11">
    <location>
        <begin position="438"/>
        <end position="463"/>
    </location>
</feature>
<dbReference type="Ensembl" id="ENSHCOT00000022386.1">
    <property type="protein sequence ID" value="ENSHCOP00000014692.1"/>
    <property type="gene ID" value="ENSHCOG00000018178.1"/>
</dbReference>
<keyword evidence="7 11" id="KW-1133">Transmembrane helix</keyword>
<sequence>LEDSPHDQDIQSNQYNSISPPASPAELDEPFSTYFEEKVAIPENVFSFKKLWAFTGPGFLMSIAYLDPGNIESDLQSGAEAGFKLLWVLLGATVIGLLLQRLAARLGVVTGMHLAEVCNRQYSTVPRILLWIMVELAIIGSDMQEVIGCAIALNLLSVGRIPLWAGVLITITDTFVFLFLDKYGLRKLEAFFGFLITVMALSFGYEYVLVKPNQGEVLKGMFVPYCDGCGPTQLEQAVGIVGAVIMPHNIYLHSALVKSRDIDRRNKKEVKEANKYFFIESTIALFVSFLINVFVVAVFAQAFYNKTNWDVVRILACFSNHTEGVVLGCFFGPAALYIWAIGILAAGQSSTMTGTYSGQFVMEGFLNLRWSRFARVLLTRSIAITPTLLVAIFQDVQHLTGMNDFLNVLQSMQLPFALIPILTFTSLTSIMNDFANGLFWKIGGGIVILLVCSINMYFVVVYVATLHSVWLYVLVALLSVAYLCFVGYLAWHCLVALGVTCLDFGSRVSNRPAVFIEEQSESNS</sequence>
<feature type="transmembrane region" description="Helical" evidence="11">
    <location>
        <begin position="237"/>
        <end position="256"/>
    </location>
</feature>
<name>A0A3Q2YMN7_HIPCM</name>
<dbReference type="GeneTree" id="ENSGT00940000155330"/>
<keyword evidence="8 11" id="KW-0472">Membrane</keyword>
<keyword evidence="5" id="KW-0408">Iron</keyword>
<evidence type="ECO:0000256" key="9">
    <source>
        <dbReference type="ARBA" id="ARBA00023228"/>
    </source>
</evidence>
<dbReference type="GO" id="GO:0031902">
    <property type="term" value="C:late endosome membrane"/>
    <property type="evidence" value="ECO:0007669"/>
    <property type="project" value="UniProtKB-SubCell"/>
</dbReference>
<keyword evidence="4" id="KW-0813">Transport</keyword>
<evidence type="ECO:0000256" key="4">
    <source>
        <dbReference type="ARBA" id="ARBA00022448"/>
    </source>
</evidence>
<feature type="transmembrane region" description="Helical" evidence="11">
    <location>
        <begin position="324"/>
        <end position="346"/>
    </location>
</feature>
<evidence type="ECO:0000313" key="13">
    <source>
        <dbReference type="Proteomes" id="UP000264820"/>
    </source>
</evidence>
<dbReference type="InterPro" id="IPR001046">
    <property type="entry name" value="NRAMP_fam"/>
</dbReference>
<dbReference type="OMA" id="PRWLNYF"/>
<reference evidence="12" key="2">
    <citation type="submission" date="2025-09" db="UniProtKB">
        <authorList>
            <consortium name="Ensembl"/>
        </authorList>
    </citation>
    <scope>IDENTIFICATION</scope>
</reference>
<evidence type="ECO:0000256" key="2">
    <source>
        <dbReference type="ARBA" id="ARBA00004155"/>
    </source>
</evidence>
<evidence type="ECO:0000256" key="8">
    <source>
        <dbReference type="ARBA" id="ARBA00023136"/>
    </source>
</evidence>
<dbReference type="HAMAP" id="MF_00221">
    <property type="entry name" value="NRAMP"/>
    <property type="match status" value="1"/>
</dbReference>
<evidence type="ECO:0000256" key="10">
    <source>
        <dbReference type="SAM" id="MobiDB-lite"/>
    </source>
</evidence>
<keyword evidence="5" id="KW-0410">Iron transport</keyword>
<protein>
    <submittedName>
        <fullName evidence="12">Solute carrier family 11 member 2</fullName>
    </submittedName>
</protein>
<feature type="transmembrane region" description="Helical" evidence="11">
    <location>
        <begin position="377"/>
        <end position="394"/>
    </location>
</feature>
<feature type="transmembrane region" description="Helical" evidence="11">
    <location>
        <begin position="277"/>
        <end position="304"/>
    </location>
</feature>
<dbReference type="PANTHER" id="PTHR11706:SF33">
    <property type="entry name" value="NATURAL RESISTANCE-ASSOCIATED MACROPHAGE PROTEIN 2"/>
    <property type="match status" value="1"/>
</dbReference>
<evidence type="ECO:0000256" key="6">
    <source>
        <dbReference type="ARBA" id="ARBA00022692"/>
    </source>
</evidence>
<dbReference type="AlphaFoldDB" id="A0A3Q2YMN7"/>
<dbReference type="NCBIfam" id="NF037982">
    <property type="entry name" value="Nramp_1"/>
    <property type="match status" value="1"/>
</dbReference>
<comment type="subcellular location">
    <subcellularLocation>
        <location evidence="1">Late endosome membrane</location>
        <topology evidence="1">Multi-pass membrane protein</topology>
    </subcellularLocation>
    <subcellularLocation>
        <location evidence="2">Lysosome membrane</location>
        <topology evidence="2">Multi-pass membrane protein</topology>
    </subcellularLocation>
</comment>
<keyword evidence="13" id="KW-1185">Reference proteome</keyword>
<feature type="transmembrane region" description="Helical" evidence="11">
    <location>
        <begin position="469"/>
        <end position="502"/>
    </location>
</feature>
<reference evidence="12" key="1">
    <citation type="submission" date="2025-08" db="UniProtKB">
        <authorList>
            <consortium name="Ensembl"/>
        </authorList>
    </citation>
    <scope>IDENTIFICATION</scope>
</reference>
<feature type="region of interest" description="Disordered" evidence="10">
    <location>
        <begin position="1"/>
        <end position="24"/>
    </location>
</feature>
<feature type="transmembrane region" description="Helical" evidence="11">
    <location>
        <begin position="414"/>
        <end position="431"/>
    </location>
</feature>
<feature type="transmembrane region" description="Helical" evidence="11">
    <location>
        <begin position="86"/>
        <end position="108"/>
    </location>
</feature>
<dbReference type="GO" id="GO:0005381">
    <property type="term" value="F:iron ion transmembrane transporter activity"/>
    <property type="evidence" value="ECO:0007669"/>
    <property type="project" value="TreeGrafter"/>
</dbReference>
<evidence type="ECO:0000256" key="1">
    <source>
        <dbReference type="ARBA" id="ARBA00004107"/>
    </source>
</evidence>
<dbReference type="GO" id="GO:0015086">
    <property type="term" value="F:cadmium ion transmembrane transporter activity"/>
    <property type="evidence" value="ECO:0007669"/>
    <property type="project" value="TreeGrafter"/>
</dbReference>
<evidence type="ECO:0000256" key="7">
    <source>
        <dbReference type="ARBA" id="ARBA00022989"/>
    </source>
</evidence>
<dbReference type="Pfam" id="PF01566">
    <property type="entry name" value="Nramp"/>
    <property type="match status" value="1"/>
</dbReference>
<feature type="transmembrane region" description="Helical" evidence="11">
    <location>
        <begin position="192"/>
        <end position="210"/>
    </location>
</feature>
<organism evidence="12 13">
    <name type="scientific">Hippocampus comes</name>
    <name type="common">Tiger tail seahorse</name>
    <dbReference type="NCBI Taxonomy" id="109280"/>
    <lineage>
        <taxon>Eukaryota</taxon>
        <taxon>Metazoa</taxon>
        <taxon>Chordata</taxon>
        <taxon>Craniata</taxon>
        <taxon>Vertebrata</taxon>
        <taxon>Euteleostomi</taxon>
        <taxon>Actinopterygii</taxon>
        <taxon>Neopterygii</taxon>
        <taxon>Teleostei</taxon>
        <taxon>Neoteleostei</taxon>
        <taxon>Acanthomorphata</taxon>
        <taxon>Syngnathiaria</taxon>
        <taxon>Syngnathiformes</taxon>
        <taxon>Syngnathoidei</taxon>
        <taxon>Syngnathidae</taxon>
        <taxon>Hippocampus</taxon>
    </lineage>
</organism>
<proteinExistence type="inferred from homology"/>
<keyword evidence="5" id="KW-0406">Ion transport</keyword>
<dbReference type="PRINTS" id="PR00447">
    <property type="entry name" value="NATRESASSCMP"/>
</dbReference>
<feature type="transmembrane region" description="Helical" evidence="11">
    <location>
        <begin position="161"/>
        <end position="180"/>
    </location>
</feature>
<dbReference type="NCBIfam" id="TIGR01197">
    <property type="entry name" value="nramp"/>
    <property type="match status" value="1"/>
</dbReference>
<feature type="compositionally biased region" description="Polar residues" evidence="10">
    <location>
        <begin position="10"/>
        <end position="20"/>
    </location>
</feature>
<dbReference type="GO" id="GO:0005384">
    <property type="term" value="F:manganese ion transmembrane transporter activity"/>
    <property type="evidence" value="ECO:0007669"/>
    <property type="project" value="TreeGrafter"/>
</dbReference>
<accession>A0A3Q2YMN7</accession>
<comment type="similarity">
    <text evidence="3">Belongs to the NRAMP family.</text>
</comment>
<evidence type="ECO:0000256" key="3">
    <source>
        <dbReference type="ARBA" id="ARBA00006670"/>
    </source>
</evidence>
<dbReference type="GO" id="GO:0005765">
    <property type="term" value="C:lysosomal membrane"/>
    <property type="evidence" value="ECO:0007669"/>
    <property type="project" value="UniProtKB-SubCell"/>
</dbReference>
<evidence type="ECO:0000313" key="12">
    <source>
        <dbReference type="Ensembl" id="ENSHCOP00000014692.1"/>
    </source>
</evidence>
<evidence type="ECO:0000256" key="11">
    <source>
        <dbReference type="SAM" id="Phobius"/>
    </source>
</evidence>
<keyword evidence="9" id="KW-0458">Lysosome</keyword>
<dbReference type="Proteomes" id="UP000264820">
    <property type="component" value="Unplaced"/>
</dbReference>